<keyword evidence="3" id="KW-1185">Reference proteome</keyword>
<feature type="transmembrane region" description="Helical" evidence="1">
    <location>
        <begin position="112"/>
        <end position="132"/>
    </location>
</feature>
<evidence type="ECO:0000313" key="3">
    <source>
        <dbReference type="Proteomes" id="UP000663505"/>
    </source>
</evidence>
<feature type="transmembrane region" description="Helical" evidence="1">
    <location>
        <begin position="80"/>
        <end position="100"/>
    </location>
</feature>
<sequence length="179" mass="20702">MADLTPILIYDNRFNANEWFVLSGLCVGIFFTYVLPRRFTTRLSILYFMLGVSFGTAFDLTLGTIPVSYYDIGDASNYQLFDIISLFMYGPFSYLFFYLYDLLKVQVKFSPIYILVWSFVALVLELVGVLVGEFHYQHGYGWQISLLIYLTVLSLWVLFHYLMKSAESPSRSRASGSNR</sequence>
<feature type="transmembrane region" description="Helical" evidence="1">
    <location>
        <begin position="144"/>
        <end position="163"/>
    </location>
</feature>
<feature type="transmembrane region" description="Helical" evidence="1">
    <location>
        <begin position="19"/>
        <end position="35"/>
    </location>
</feature>
<accession>A0A9X7Z6S2</accession>
<keyword evidence="1" id="KW-1133">Transmembrane helix</keyword>
<protein>
    <submittedName>
        <fullName evidence="2">Uncharacterized protein</fullName>
    </submittedName>
</protein>
<dbReference type="EMBL" id="CP071182">
    <property type="protein sequence ID" value="QSO46518.1"/>
    <property type="molecule type" value="Genomic_DNA"/>
</dbReference>
<name>A0A9X7Z6S2_9BACL</name>
<reference evidence="2 3" key="1">
    <citation type="submission" date="2021-02" db="EMBL/GenBank/DDBJ databases">
        <title>Alicyclobacillus curvatus sp. nov. and Alicyclobacillus mengziensis sp. nov., two acidophilic bacteria isolated from acid mine drainage.</title>
        <authorList>
            <person name="Huang Y."/>
        </authorList>
    </citation>
    <scope>NUCLEOTIDE SEQUENCE [LARGE SCALE GENOMIC DNA]</scope>
    <source>
        <strain evidence="2 3">S30H14</strain>
    </source>
</reference>
<dbReference type="KEGG" id="afx:JZ786_18930"/>
<dbReference type="RefSeq" id="WP_206655887.1">
    <property type="nucleotide sequence ID" value="NZ_CP071182.1"/>
</dbReference>
<keyword evidence="1" id="KW-0812">Transmembrane</keyword>
<organism evidence="2 3">
    <name type="scientific">Alicyclobacillus mengziensis</name>
    <dbReference type="NCBI Taxonomy" id="2931921"/>
    <lineage>
        <taxon>Bacteria</taxon>
        <taxon>Bacillati</taxon>
        <taxon>Bacillota</taxon>
        <taxon>Bacilli</taxon>
        <taxon>Bacillales</taxon>
        <taxon>Alicyclobacillaceae</taxon>
        <taxon>Alicyclobacillus</taxon>
    </lineage>
</organism>
<dbReference type="Proteomes" id="UP000663505">
    <property type="component" value="Chromosome"/>
</dbReference>
<feature type="transmembrane region" description="Helical" evidence="1">
    <location>
        <begin position="47"/>
        <end position="68"/>
    </location>
</feature>
<evidence type="ECO:0000256" key="1">
    <source>
        <dbReference type="SAM" id="Phobius"/>
    </source>
</evidence>
<gene>
    <name evidence="2" type="ORF">JZ786_18930</name>
</gene>
<proteinExistence type="predicted"/>
<dbReference type="AlphaFoldDB" id="A0A9X7Z6S2"/>
<keyword evidence="1" id="KW-0472">Membrane</keyword>
<evidence type="ECO:0000313" key="2">
    <source>
        <dbReference type="EMBL" id="QSO46518.1"/>
    </source>
</evidence>